<evidence type="ECO:0008006" key="5">
    <source>
        <dbReference type="Google" id="ProtNLM"/>
    </source>
</evidence>
<dbReference type="InterPro" id="IPR002885">
    <property type="entry name" value="PPR_rpt"/>
</dbReference>
<dbReference type="AlphaFoldDB" id="A0A067GKG9"/>
<name>A0A067GKG9_CITSI</name>
<dbReference type="Gene3D" id="1.25.40.10">
    <property type="entry name" value="Tetratricopeptide repeat domain"/>
    <property type="match status" value="1"/>
</dbReference>
<comment type="similarity">
    <text evidence="1">Belongs to the PPR family. P subfamily.</text>
</comment>
<reference evidence="3 4" key="1">
    <citation type="submission" date="2014-04" db="EMBL/GenBank/DDBJ databases">
        <authorList>
            <consortium name="International Citrus Genome Consortium"/>
            <person name="Gmitter F."/>
            <person name="Chen C."/>
            <person name="Farmerie W."/>
            <person name="Harkins T."/>
            <person name="Desany B."/>
            <person name="Mohiuddin M."/>
            <person name="Kodira C."/>
            <person name="Borodovsky M."/>
            <person name="Lomsadze A."/>
            <person name="Burns P."/>
            <person name="Jenkins J."/>
            <person name="Prochnik S."/>
            <person name="Shu S."/>
            <person name="Chapman J."/>
            <person name="Pitluck S."/>
            <person name="Schmutz J."/>
            <person name="Rokhsar D."/>
        </authorList>
    </citation>
    <scope>NUCLEOTIDE SEQUENCE</scope>
</reference>
<dbReference type="PANTHER" id="PTHR45717">
    <property type="entry name" value="OS12G0527900 PROTEIN"/>
    <property type="match status" value="1"/>
</dbReference>
<dbReference type="SMR" id="A0A067GKG9"/>
<keyword evidence="2" id="KW-0677">Repeat</keyword>
<accession>A0A067GKG9</accession>
<proteinExistence type="inferred from homology"/>
<dbReference type="STRING" id="2711.A0A067GKG9"/>
<keyword evidence="4" id="KW-1185">Reference proteome</keyword>
<dbReference type="PANTHER" id="PTHR45717:SF28">
    <property type="entry name" value="PENTACOTRIPEPTIDE-REPEAT REGION OF PRORP DOMAIN-CONTAINING PROTEIN"/>
    <property type="match status" value="1"/>
</dbReference>
<evidence type="ECO:0000313" key="3">
    <source>
        <dbReference type="EMBL" id="KDO75947.1"/>
    </source>
</evidence>
<evidence type="ECO:0000256" key="1">
    <source>
        <dbReference type="ARBA" id="ARBA00007626"/>
    </source>
</evidence>
<dbReference type="EMBL" id="KK784882">
    <property type="protein sequence ID" value="KDO75947.1"/>
    <property type="molecule type" value="Genomic_DNA"/>
</dbReference>
<gene>
    <name evidence="3" type="ORF">CISIN_1g037164mg</name>
</gene>
<dbReference type="GO" id="GO:0003729">
    <property type="term" value="F:mRNA binding"/>
    <property type="evidence" value="ECO:0007669"/>
    <property type="project" value="UniProtKB-ARBA"/>
</dbReference>
<protein>
    <recommendedName>
        <fullName evidence="5">Pentatricopeptide repeat-containing protein</fullName>
    </recommendedName>
</protein>
<sequence length="250" mass="28639">MTDKLYIPSRLNLIFEVHGVEQAEIYFDNISKLLRQCLFFGVGKAEMVVQEMKDMGFARRTIYCYIMMILNYLTGNREKIDALMLEMEEKSINGDQFTLGIRPSAYAAASDIHGMDKIINMTESNPQMVLDFNLLAVLLYMAMTMLKKSEGLIATKRNSSNAFELKDQLYRIWKHYGQTRKVFNKGYMTMMGLLLKLDDVKGAEKTLRNWTSKNLPYDFGLPSSLIDAHCKNGLLEKAQSLINHAETKKG</sequence>
<dbReference type="GO" id="GO:0005739">
    <property type="term" value="C:mitochondrion"/>
    <property type="evidence" value="ECO:0000318"/>
    <property type="project" value="GO_Central"/>
</dbReference>
<evidence type="ECO:0000313" key="4">
    <source>
        <dbReference type="Proteomes" id="UP000027120"/>
    </source>
</evidence>
<organism evidence="3 4">
    <name type="scientific">Citrus sinensis</name>
    <name type="common">Sweet orange</name>
    <name type="synonym">Citrus aurantium var. sinensis</name>
    <dbReference type="NCBI Taxonomy" id="2711"/>
    <lineage>
        <taxon>Eukaryota</taxon>
        <taxon>Viridiplantae</taxon>
        <taxon>Streptophyta</taxon>
        <taxon>Embryophyta</taxon>
        <taxon>Tracheophyta</taxon>
        <taxon>Spermatophyta</taxon>
        <taxon>Magnoliopsida</taxon>
        <taxon>eudicotyledons</taxon>
        <taxon>Gunneridae</taxon>
        <taxon>Pentapetalae</taxon>
        <taxon>rosids</taxon>
        <taxon>malvids</taxon>
        <taxon>Sapindales</taxon>
        <taxon>Rutaceae</taxon>
        <taxon>Aurantioideae</taxon>
        <taxon>Citrus</taxon>
    </lineage>
</organism>
<dbReference type="InterPro" id="IPR011990">
    <property type="entry name" value="TPR-like_helical_dom_sf"/>
</dbReference>
<evidence type="ECO:0000256" key="2">
    <source>
        <dbReference type="ARBA" id="ARBA00022737"/>
    </source>
</evidence>
<dbReference type="Pfam" id="PF01535">
    <property type="entry name" value="PPR"/>
    <property type="match status" value="1"/>
</dbReference>
<dbReference type="Proteomes" id="UP000027120">
    <property type="component" value="Unassembled WGS sequence"/>
</dbReference>
<feature type="non-terminal residue" evidence="3">
    <location>
        <position position="250"/>
    </location>
</feature>